<dbReference type="InterPro" id="IPR053150">
    <property type="entry name" value="Teicoplanin_resist-assoc"/>
</dbReference>
<keyword evidence="1" id="KW-1133">Transmembrane helix</keyword>
<feature type="transmembrane region" description="Helical" evidence="1">
    <location>
        <begin position="55"/>
        <end position="73"/>
    </location>
</feature>
<gene>
    <name evidence="3" type="ORF">FYJ65_07575</name>
</gene>
<reference evidence="3 4" key="1">
    <citation type="submission" date="2019-08" db="EMBL/GenBank/DDBJ databases">
        <title>In-depth cultivation of the pig gut microbiome towards novel bacterial diversity and tailored functional studies.</title>
        <authorList>
            <person name="Wylensek D."/>
            <person name="Hitch T.C.A."/>
            <person name="Clavel T."/>
        </authorList>
    </citation>
    <scope>NUCLEOTIDE SEQUENCE [LARGE SCALE GENOMIC DNA]</scope>
    <source>
        <strain evidence="3 4">WCA-MUC-591-APC-4B</strain>
    </source>
</reference>
<evidence type="ECO:0000256" key="1">
    <source>
        <dbReference type="SAM" id="Phobius"/>
    </source>
</evidence>
<dbReference type="EMBL" id="VUNA01000015">
    <property type="protein sequence ID" value="MST71171.1"/>
    <property type="molecule type" value="Genomic_DNA"/>
</dbReference>
<dbReference type="Proteomes" id="UP000469424">
    <property type="component" value="Unassembled WGS sequence"/>
</dbReference>
<dbReference type="InterPro" id="IPR006976">
    <property type="entry name" value="VanZ-like"/>
</dbReference>
<dbReference type="PANTHER" id="PTHR36834:SF1">
    <property type="entry name" value="INTEGRAL MEMBRANE PROTEIN"/>
    <property type="match status" value="1"/>
</dbReference>
<feature type="transmembrane region" description="Helical" evidence="1">
    <location>
        <begin position="7"/>
        <end position="25"/>
    </location>
</feature>
<keyword evidence="1" id="KW-0812">Transmembrane</keyword>
<dbReference type="Pfam" id="PF04892">
    <property type="entry name" value="VanZ"/>
    <property type="match status" value="1"/>
</dbReference>
<feature type="domain" description="VanZ-like" evidence="2">
    <location>
        <begin position="12"/>
        <end position="127"/>
    </location>
</feature>
<keyword evidence="4" id="KW-1185">Reference proteome</keyword>
<organism evidence="3 4">
    <name type="scientific">Mogibacterium kristiansenii</name>
    <dbReference type="NCBI Taxonomy" id="2606708"/>
    <lineage>
        <taxon>Bacteria</taxon>
        <taxon>Bacillati</taxon>
        <taxon>Bacillota</taxon>
        <taxon>Clostridia</taxon>
        <taxon>Peptostreptococcales</taxon>
        <taxon>Anaerovoracaceae</taxon>
        <taxon>Mogibacterium</taxon>
    </lineage>
</organism>
<dbReference type="AlphaFoldDB" id="A0A6N7XNS0"/>
<evidence type="ECO:0000313" key="4">
    <source>
        <dbReference type="Proteomes" id="UP000469424"/>
    </source>
</evidence>
<evidence type="ECO:0000313" key="3">
    <source>
        <dbReference type="EMBL" id="MST71171.1"/>
    </source>
</evidence>
<name>A0A6N7XNS0_9FIRM</name>
<sequence length="136" mass="15814">MNKRKRIQFVLFLMYVGFMLWMTLFNRTPYPHRVFRPELFWEIRSMLAGEESGKLLTLLFLENILFFIPFGFLYPGKKSICHVCAAGMFTSVSIELMQLLTLLGECELDDVISNTFGAFIGVCLYQVAEKCWKECA</sequence>
<evidence type="ECO:0000259" key="2">
    <source>
        <dbReference type="Pfam" id="PF04892"/>
    </source>
</evidence>
<keyword evidence="1" id="KW-0472">Membrane</keyword>
<protein>
    <submittedName>
        <fullName evidence="3">VanZ family protein</fullName>
    </submittedName>
</protein>
<accession>A0A6N7XNS0</accession>
<proteinExistence type="predicted"/>
<dbReference type="PANTHER" id="PTHR36834">
    <property type="entry name" value="MEMBRANE PROTEIN-RELATED"/>
    <property type="match status" value="1"/>
</dbReference>
<comment type="caution">
    <text evidence="3">The sequence shown here is derived from an EMBL/GenBank/DDBJ whole genome shotgun (WGS) entry which is preliminary data.</text>
</comment>